<evidence type="ECO:0000313" key="2">
    <source>
        <dbReference type="EMBL" id="RID88925.1"/>
    </source>
</evidence>
<keyword evidence="3" id="KW-1185">Reference proteome</keyword>
<reference evidence="2 3" key="1">
    <citation type="submission" date="2018-08" db="EMBL/GenBank/DDBJ databases">
        <title>Bacillus jemisoniae sp. nov., Bacillus chryseoplanitiae sp. nov., Bacillus resnikiae sp. nov., and Bacillus frankliniae sp. nov., isolated from Viking spacecraft and associated surfaces.</title>
        <authorList>
            <person name="Seuylemezian A."/>
            <person name="Vaishampayan P."/>
        </authorList>
    </citation>
    <scope>NUCLEOTIDE SEQUENCE [LARGE SCALE GENOMIC DNA]</scope>
    <source>
        <strain evidence="2 3">JJ-247</strain>
    </source>
</reference>
<name>A0A398BF92_9BACI</name>
<evidence type="ECO:0000256" key="1">
    <source>
        <dbReference type="SAM" id="SignalP"/>
    </source>
</evidence>
<feature type="chain" id="PRO_5039346010" evidence="1">
    <location>
        <begin position="22"/>
        <end position="130"/>
    </location>
</feature>
<organism evidence="2 3">
    <name type="scientific">Mesobacillus zeae</name>
    <dbReference type="NCBI Taxonomy" id="1917180"/>
    <lineage>
        <taxon>Bacteria</taxon>
        <taxon>Bacillati</taxon>
        <taxon>Bacillota</taxon>
        <taxon>Bacilli</taxon>
        <taxon>Bacillales</taxon>
        <taxon>Bacillaceae</taxon>
        <taxon>Mesobacillus</taxon>
    </lineage>
</organism>
<dbReference type="AlphaFoldDB" id="A0A398BF92"/>
<accession>A0A398BF92</accession>
<dbReference type="RefSeq" id="WP_119110837.1">
    <property type="nucleotide sequence ID" value="NZ_CBCSEO010000001.1"/>
</dbReference>
<proteinExistence type="predicted"/>
<sequence length="130" mass="14084">MGAKRFIVLLLVAILLAGCSAKTETPKYNVKYDAGAFVNDTEEFVAKVEQTHAGGDVVDASLEDAADEYEALYGKDSSFEGKNDVTAALLATSVMSLYYDVKIEGEDDSYSDDLAAINRYIDDVKNAPRP</sequence>
<evidence type="ECO:0000313" key="3">
    <source>
        <dbReference type="Proteomes" id="UP000265816"/>
    </source>
</evidence>
<protein>
    <submittedName>
        <fullName evidence="2">Uncharacterized protein</fullName>
    </submittedName>
</protein>
<keyword evidence="1" id="KW-0732">Signal</keyword>
<dbReference type="EMBL" id="QWVT01000001">
    <property type="protein sequence ID" value="RID88925.1"/>
    <property type="molecule type" value="Genomic_DNA"/>
</dbReference>
<dbReference type="PROSITE" id="PS51257">
    <property type="entry name" value="PROKAR_LIPOPROTEIN"/>
    <property type="match status" value="1"/>
</dbReference>
<gene>
    <name evidence="2" type="ORF">D1970_00025</name>
</gene>
<comment type="caution">
    <text evidence="2">The sequence shown here is derived from an EMBL/GenBank/DDBJ whole genome shotgun (WGS) entry which is preliminary data.</text>
</comment>
<feature type="signal peptide" evidence="1">
    <location>
        <begin position="1"/>
        <end position="21"/>
    </location>
</feature>
<dbReference type="Proteomes" id="UP000265816">
    <property type="component" value="Unassembled WGS sequence"/>
</dbReference>